<comment type="caution">
    <text evidence="1">The sequence shown here is derived from an EMBL/GenBank/DDBJ whole genome shotgun (WGS) entry which is preliminary data.</text>
</comment>
<keyword evidence="2" id="KW-1185">Reference proteome</keyword>
<evidence type="ECO:0000313" key="1">
    <source>
        <dbReference type="EMBL" id="KAK6785348.1"/>
    </source>
</evidence>
<dbReference type="Proteomes" id="UP001371456">
    <property type="component" value="Unassembled WGS sequence"/>
</dbReference>
<protein>
    <submittedName>
        <fullName evidence="1">Uncharacterized protein</fullName>
    </submittedName>
</protein>
<name>A0AAN8TIR5_SOLBU</name>
<organism evidence="1 2">
    <name type="scientific">Solanum bulbocastanum</name>
    <name type="common">Wild potato</name>
    <dbReference type="NCBI Taxonomy" id="147425"/>
    <lineage>
        <taxon>Eukaryota</taxon>
        <taxon>Viridiplantae</taxon>
        <taxon>Streptophyta</taxon>
        <taxon>Embryophyta</taxon>
        <taxon>Tracheophyta</taxon>
        <taxon>Spermatophyta</taxon>
        <taxon>Magnoliopsida</taxon>
        <taxon>eudicotyledons</taxon>
        <taxon>Gunneridae</taxon>
        <taxon>Pentapetalae</taxon>
        <taxon>asterids</taxon>
        <taxon>lamiids</taxon>
        <taxon>Solanales</taxon>
        <taxon>Solanaceae</taxon>
        <taxon>Solanoideae</taxon>
        <taxon>Solaneae</taxon>
        <taxon>Solanum</taxon>
    </lineage>
</organism>
<gene>
    <name evidence="1" type="ORF">RDI58_018803</name>
</gene>
<dbReference type="AlphaFoldDB" id="A0AAN8TIR5"/>
<accession>A0AAN8TIR5</accession>
<reference evidence="1 2" key="1">
    <citation type="submission" date="2024-02" db="EMBL/GenBank/DDBJ databases">
        <title>de novo genome assembly of Solanum bulbocastanum strain 11H21.</title>
        <authorList>
            <person name="Hosaka A.J."/>
        </authorList>
    </citation>
    <scope>NUCLEOTIDE SEQUENCE [LARGE SCALE GENOMIC DNA]</scope>
    <source>
        <tissue evidence="1">Young leaves</tissue>
    </source>
</reference>
<sequence length="19" mass="2177">MDLSVIILFVLHILHRGAE</sequence>
<dbReference type="EMBL" id="JBANQN010000007">
    <property type="protein sequence ID" value="KAK6785348.1"/>
    <property type="molecule type" value="Genomic_DNA"/>
</dbReference>
<evidence type="ECO:0000313" key="2">
    <source>
        <dbReference type="Proteomes" id="UP001371456"/>
    </source>
</evidence>
<proteinExistence type="predicted"/>